<evidence type="ECO:0000256" key="4">
    <source>
        <dbReference type="ARBA" id="ARBA00022989"/>
    </source>
</evidence>
<dbReference type="PANTHER" id="PTHR47755:SF1">
    <property type="entry name" value="CELL DIVISION PROTEIN FTSX"/>
    <property type="match status" value="1"/>
</dbReference>
<evidence type="ECO:0000256" key="7">
    <source>
        <dbReference type="SAM" id="Phobius"/>
    </source>
</evidence>
<dbReference type="GO" id="GO:0032153">
    <property type="term" value="C:cell division site"/>
    <property type="evidence" value="ECO:0007669"/>
    <property type="project" value="TreeGrafter"/>
</dbReference>
<dbReference type="Pfam" id="PF02687">
    <property type="entry name" value="FtsX"/>
    <property type="match status" value="1"/>
</dbReference>
<evidence type="ECO:0000256" key="3">
    <source>
        <dbReference type="ARBA" id="ARBA00022692"/>
    </source>
</evidence>
<keyword evidence="2 6" id="KW-1003">Cell membrane</keyword>
<keyword evidence="10" id="KW-1185">Reference proteome</keyword>
<comment type="similarity">
    <text evidence="6">Belongs to the ABC-4 integral membrane protein family. FtsX subfamily.</text>
</comment>
<evidence type="ECO:0000256" key="1">
    <source>
        <dbReference type="ARBA" id="ARBA00004651"/>
    </source>
</evidence>
<protein>
    <recommendedName>
        <fullName evidence="6">Cell division protein FtsX</fullName>
    </recommendedName>
</protein>
<proteinExistence type="inferred from homology"/>
<name>A0A7J0BM52_9BACT</name>
<keyword evidence="5 6" id="KW-0472">Membrane</keyword>
<dbReference type="InterPro" id="IPR004513">
    <property type="entry name" value="FtsX"/>
</dbReference>
<accession>A0A7J0BM52</accession>
<evidence type="ECO:0000313" key="9">
    <source>
        <dbReference type="EMBL" id="GFM34807.1"/>
    </source>
</evidence>
<feature type="transmembrane region" description="Helical" evidence="7">
    <location>
        <begin position="227"/>
        <end position="255"/>
    </location>
</feature>
<dbReference type="Proteomes" id="UP000503840">
    <property type="component" value="Unassembled WGS sequence"/>
</dbReference>
<evidence type="ECO:0000256" key="5">
    <source>
        <dbReference type="ARBA" id="ARBA00023136"/>
    </source>
</evidence>
<dbReference type="AlphaFoldDB" id="A0A7J0BM52"/>
<gene>
    <name evidence="9" type="ORF">DSM101010T_31720</name>
</gene>
<dbReference type="PIRSF" id="PIRSF003097">
    <property type="entry name" value="FtsX"/>
    <property type="match status" value="1"/>
</dbReference>
<evidence type="ECO:0000313" key="10">
    <source>
        <dbReference type="Proteomes" id="UP000503840"/>
    </source>
</evidence>
<feature type="transmembrane region" description="Helical" evidence="7">
    <location>
        <begin position="181"/>
        <end position="206"/>
    </location>
</feature>
<feature type="transmembrane region" description="Helical" evidence="7">
    <location>
        <begin position="275"/>
        <end position="295"/>
    </location>
</feature>
<keyword evidence="3 7" id="KW-0812">Transmembrane</keyword>
<dbReference type="InterPro" id="IPR003838">
    <property type="entry name" value="ABC3_permease_C"/>
</dbReference>
<dbReference type="GO" id="GO:0051301">
    <property type="term" value="P:cell division"/>
    <property type="evidence" value="ECO:0007669"/>
    <property type="project" value="UniProtKB-KW"/>
</dbReference>
<keyword evidence="4 7" id="KW-1133">Transmembrane helix</keyword>
<comment type="subcellular location">
    <subcellularLocation>
        <location evidence="1">Cell membrane</location>
        <topology evidence="1">Multi-pass membrane protein</topology>
    </subcellularLocation>
</comment>
<dbReference type="PANTHER" id="PTHR47755">
    <property type="entry name" value="CELL DIVISION PROTEIN FTSX"/>
    <property type="match status" value="1"/>
</dbReference>
<evidence type="ECO:0000259" key="8">
    <source>
        <dbReference type="Pfam" id="PF02687"/>
    </source>
</evidence>
<evidence type="ECO:0000256" key="6">
    <source>
        <dbReference type="PIRNR" id="PIRNR003097"/>
    </source>
</evidence>
<dbReference type="GO" id="GO:0005886">
    <property type="term" value="C:plasma membrane"/>
    <property type="evidence" value="ECO:0007669"/>
    <property type="project" value="UniProtKB-SubCell"/>
</dbReference>
<dbReference type="EMBL" id="BLVO01000016">
    <property type="protein sequence ID" value="GFM34807.1"/>
    <property type="molecule type" value="Genomic_DNA"/>
</dbReference>
<evidence type="ECO:0000256" key="2">
    <source>
        <dbReference type="ARBA" id="ARBA00022475"/>
    </source>
</evidence>
<comment type="caution">
    <text evidence="9">The sequence shown here is derived from an EMBL/GenBank/DDBJ whole genome shotgun (WGS) entry which is preliminary data.</text>
</comment>
<organism evidence="9 10">
    <name type="scientific">Desulfovibrio subterraneus</name>
    <dbReference type="NCBI Taxonomy" id="2718620"/>
    <lineage>
        <taxon>Bacteria</taxon>
        <taxon>Pseudomonadati</taxon>
        <taxon>Thermodesulfobacteriota</taxon>
        <taxon>Desulfovibrionia</taxon>
        <taxon>Desulfovibrionales</taxon>
        <taxon>Desulfovibrionaceae</taxon>
        <taxon>Desulfovibrio</taxon>
    </lineage>
</organism>
<dbReference type="RefSeq" id="WP_174406463.1">
    <property type="nucleotide sequence ID" value="NZ_BLVO01000016.1"/>
</dbReference>
<sequence>MFGVFCKLFARGIRDFGLHPWAQLLTLAAVTLVTFLSGFFLLCFTNLNQELNITRGEVVYQVFWKADTGMDLVKSRWDEMRHLPWLTEMKTFTPDEALDALLKESQTDGGKSISAHAGWLKERNPLPPTAMLHFSPHEADLDAWNKATHGYLEKLPGVETVRANPLKDDLTKAWKAFANSVMWPVIGFLAFLLALVVGNTIKLSLVHRSDEIDILQLVGARNWFIRLPLLVTGTLQGIMGGTLAVGLLWLAWYHLKDVLNFSPLFMELHFLPFEQSVLLVALPALMGFVSSWIAVRN</sequence>
<keyword evidence="6" id="KW-0131">Cell cycle</keyword>
<reference evidence="9 10" key="1">
    <citation type="submission" date="2020-05" db="EMBL/GenBank/DDBJ databases">
        <title>Draft genome sequence of Desulfovibrio sp. strain HN2T.</title>
        <authorList>
            <person name="Ueno A."/>
            <person name="Tamazawa S."/>
            <person name="Tamamura S."/>
            <person name="Murakami T."/>
            <person name="Kiyama T."/>
            <person name="Inomata H."/>
            <person name="Amano Y."/>
            <person name="Miyakawa K."/>
            <person name="Tamaki H."/>
            <person name="Naganuma T."/>
            <person name="Kaneko K."/>
        </authorList>
    </citation>
    <scope>NUCLEOTIDE SEQUENCE [LARGE SCALE GENOMIC DNA]</scope>
    <source>
        <strain evidence="9 10">HN2</strain>
    </source>
</reference>
<feature type="domain" description="ABC3 transporter permease C-terminal" evidence="8">
    <location>
        <begin position="186"/>
        <end position="296"/>
    </location>
</feature>
<feature type="transmembrane region" description="Helical" evidence="7">
    <location>
        <begin position="21"/>
        <end position="42"/>
    </location>
</feature>
<keyword evidence="6 9" id="KW-0132">Cell division</keyword>